<dbReference type="PANTHER" id="PTHR20935:SF0">
    <property type="entry name" value="SERINE_THREONINE-PROTEIN PHOSPHATASE PGAM5, MITOCHONDRIAL"/>
    <property type="match status" value="1"/>
</dbReference>
<protein>
    <recommendedName>
        <fullName evidence="8">Serine/threonine-protein phosphatase PGAM5, mitochondrial</fullName>
        <ecNumber evidence="3">3.1.3.16</ecNumber>
    </recommendedName>
    <alternativeName>
        <fullName evidence="10">Phosphoglycerate mutase family member 5 homolog</fullName>
    </alternativeName>
    <alternativeName>
        <fullName evidence="9">Serine/threonine-protein phosphatase Pgam5, mitochondrial</fullName>
    </alternativeName>
</protein>
<comment type="subunit">
    <text evidence="7">Interacts with Pk92B/ASK1.</text>
</comment>
<evidence type="ECO:0000256" key="11">
    <source>
        <dbReference type="ARBA" id="ARBA00047761"/>
    </source>
</evidence>
<evidence type="ECO:0000256" key="9">
    <source>
        <dbReference type="ARBA" id="ARBA00040722"/>
    </source>
</evidence>
<keyword evidence="5" id="KW-0378">Hydrolase</keyword>
<comment type="caution">
    <text evidence="14">The sequence shown here is derived from an EMBL/GenBank/DDBJ whole genome shotgun (WGS) entry which is preliminary data.</text>
</comment>
<accession>A0A6V7HD54</accession>
<feature type="binding site" evidence="13">
    <location>
        <begin position="96"/>
        <end position="103"/>
    </location>
    <ligand>
        <name>substrate</name>
    </ligand>
</feature>
<evidence type="ECO:0000256" key="12">
    <source>
        <dbReference type="ARBA" id="ARBA00048336"/>
    </source>
</evidence>
<dbReference type="Proteomes" id="UP000752696">
    <property type="component" value="Unassembled WGS sequence"/>
</dbReference>
<evidence type="ECO:0000256" key="7">
    <source>
        <dbReference type="ARBA" id="ARBA00038605"/>
    </source>
</evidence>
<evidence type="ECO:0000256" key="8">
    <source>
        <dbReference type="ARBA" id="ARBA00039765"/>
    </source>
</evidence>
<dbReference type="GO" id="GO:0004722">
    <property type="term" value="F:protein serine/threonine phosphatase activity"/>
    <property type="evidence" value="ECO:0007669"/>
    <property type="project" value="UniProtKB-EC"/>
</dbReference>
<comment type="subcellular location">
    <subcellularLocation>
        <location evidence="1">Mitochondrion outer membrane</location>
    </subcellularLocation>
</comment>
<gene>
    <name evidence="14" type="ORF">MHI_LOCUS761930</name>
</gene>
<name>A0A6V7HD54_9HYME</name>
<evidence type="ECO:0000256" key="1">
    <source>
        <dbReference type="ARBA" id="ARBA00004294"/>
    </source>
</evidence>
<keyword evidence="4" id="KW-0496">Mitochondrion</keyword>
<evidence type="ECO:0000313" key="14">
    <source>
        <dbReference type="EMBL" id="CAD1477897.1"/>
    </source>
</evidence>
<keyword evidence="15" id="KW-1185">Reference proteome</keyword>
<evidence type="ECO:0000256" key="3">
    <source>
        <dbReference type="ARBA" id="ARBA00013081"/>
    </source>
</evidence>
<dbReference type="GO" id="GO:0005741">
    <property type="term" value="C:mitochondrial outer membrane"/>
    <property type="evidence" value="ECO:0007669"/>
    <property type="project" value="UniProtKB-SubCell"/>
</dbReference>
<evidence type="ECO:0000256" key="6">
    <source>
        <dbReference type="ARBA" id="ARBA00037234"/>
    </source>
</evidence>
<keyword evidence="4" id="KW-1000">Mitochondrion outer membrane</keyword>
<comment type="catalytic activity">
    <reaction evidence="11">
        <text>O-phospho-L-seryl-[protein] + H2O = L-seryl-[protein] + phosphate</text>
        <dbReference type="Rhea" id="RHEA:20629"/>
        <dbReference type="Rhea" id="RHEA-COMP:9863"/>
        <dbReference type="Rhea" id="RHEA-COMP:11604"/>
        <dbReference type="ChEBI" id="CHEBI:15377"/>
        <dbReference type="ChEBI" id="CHEBI:29999"/>
        <dbReference type="ChEBI" id="CHEBI:43474"/>
        <dbReference type="ChEBI" id="CHEBI:83421"/>
        <dbReference type="EC" id="3.1.3.16"/>
    </reaction>
</comment>
<evidence type="ECO:0000313" key="15">
    <source>
        <dbReference type="Proteomes" id="UP000752696"/>
    </source>
</evidence>
<feature type="binding site" evidence="13">
    <location>
        <position position="144"/>
    </location>
    <ligand>
        <name>substrate</name>
    </ligand>
</feature>
<comment type="similarity">
    <text evidence="2">Belongs to the phosphoglycerate mutase family. BPG-dependent PGAM subfamily.</text>
</comment>
<dbReference type="EMBL" id="CAJDYZ010010353">
    <property type="protein sequence ID" value="CAD1477897.1"/>
    <property type="molecule type" value="Genomic_DNA"/>
</dbReference>
<evidence type="ECO:0000256" key="13">
    <source>
        <dbReference type="PIRSR" id="PIRSR613078-2"/>
    </source>
</evidence>
<dbReference type="InterPro" id="IPR051021">
    <property type="entry name" value="Mito_Ser/Thr_phosphatase"/>
</dbReference>
<evidence type="ECO:0000256" key="10">
    <source>
        <dbReference type="ARBA" id="ARBA00042520"/>
    </source>
</evidence>
<evidence type="ECO:0000256" key="4">
    <source>
        <dbReference type="ARBA" id="ARBA00022787"/>
    </source>
</evidence>
<evidence type="ECO:0000256" key="2">
    <source>
        <dbReference type="ARBA" id="ARBA00006717"/>
    </source>
</evidence>
<dbReference type="SMART" id="SM00855">
    <property type="entry name" value="PGAM"/>
    <property type="match status" value="1"/>
</dbReference>
<comment type="function">
    <text evidence="6">Displays phosphatase activity for serine/threonine residues, and dephosphorylates and activates Pk92B kinase. Has apparently no phosphoglycerate mutase activity.</text>
</comment>
<evidence type="ECO:0000256" key="5">
    <source>
        <dbReference type="ARBA" id="ARBA00022801"/>
    </source>
</evidence>
<dbReference type="EC" id="3.1.3.16" evidence="3"/>
<comment type="catalytic activity">
    <reaction evidence="12">
        <text>O-phospho-L-threonyl-[protein] + H2O = L-threonyl-[protein] + phosphate</text>
        <dbReference type="Rhea" id="RHEA:47004"/>
        <dbReference type="Rhea" id="RHEA-COMP:11060"/>
        <dbReference type="Rhea" id="RHEA-COMP:11605"/>
        <dbReference type="ChEBI" id="CHEBI:15377"/>
        <dbReference type="ChEBI" id="CHEBI:30013"/>
        <dbReference type="ChEBI" id="CHEBI:43474"/>
        <dbReference type="ChEBI" id="CHEBI:61977"/>
        <dbReference type="EC" id="3.1.3.16"/>
    </reaction>
</comment>
<dbReference type="CDD" id="cd07067">
    <property type="entry name" value="HP_PGM_like"/>
    <property type="match status" value="1"/>
</dbReference>
<dbReference type="GO" id="GO:0090141">
    <property type="term" value="P:positive regulation of mitochondrial fission"/>
    <property type="evidence" value="ECO:0007669"/>
    <property type="project" value="TreeGrafter"/>
</dbReference>
<dbReference type="Gene3D" id="3.40.50.1240">
    <property type="entry name" value="Phosphoglycerate mutase-like"/>
    <property type="match status" value="1"/>
</dbReference>
<dbReference type="SUPFAM" id="SSF53254">
    <property type="entry name" value="Phosphoglycerate mutase-like"/>
    <property type="match status" value="1"/>
</dbReference>
<dbReference type="PANTHER" id="PTHR20935">
    <property type="entry name" value="PHOSPHOGLYCERATE MUTASE-RELATED"/>
    <property type="match status" value="1"/>
</dbReference>
<dbReference type="Pfam" id="PF00300">
    <property type="entry name" value="His_Phos_1"/>
    <property type="match status" value="2"/>
</dbReference>
<dbReference type="AlphaFoldDB" id="A0A6V7HD54"/>
<keyword evidence="4" id="KW-0472">Membrane</keyword>
<dbReference type="InterPro" id="IPR029033">
    <property type="entry name" value="His_PPase_superfam"/>
</dbReference>
<sequence length="280" mass="32157">MPVRLNLKKWIVGFGAIGGAMVFYPNDNDHTQSSQKQHSWIIPPSSWSKWDHNWDRRHPEWLANIAKLDNETDKESCKRRSTKKQSGVKHHIILIRHGQYNTNGKTDSDRTLTTLGRQQAEATGKRLQELGLPYSLIVQSTIVRAKETAKIIEKYLKDITVKEDSVLSEGMPIAPDPPINIWNSEVVVYEDGPRIEAAFRKYFYRPEPSQEKDSYIILVCHANVIRYFVCRALQFPPEGWLRLSLNHGSITWVSIRPNGRVTLRNLGDSGHMKPQLISSY</sequence>
<dbReference type="InterPro" id="IPR013078">
    <property type="entry name" value="His_Pase_superF_clade-1"/>
</dbReference>
<organism evidence="14 15">
    <name type="scientific">Heterotrigona itama</name>
    <dbReference type="NCBI Taxonomy" id="395501"/>
    <lineage>
        <taxon>Eukaryota</taxon>
        <taxon>Metazoa</taxon>
        <taxon>Ecdysozoa</taxon>
        <taxon>Arthropoda</taxon>
        <taxon>Hexapoda</taxon>
        <taxon>Insecta</taxon>
        <taxon>Pterygota</taxon>
        <taxon>Neoptera</taxon>
        <taxon>Endopterygota</taxon>
        <taxon>Hymenoptera</taxon>
        <taxon>Apocrita</taxon>
        <taxon>Aculeata</taxon>
        <taxon>Apoidea</taxon>
        <taxon>Anthophila</taxon>
        <taxon>Apidae</taxon>
        <taxon>Heterotrigona</taxon>
    </lineage>
</organism>
<reference evidence="14" key="1">
    <citation type="submission" date="2020-07" db="EMBL/GenBank/DDBJ databases">
        <authorList>
            <person name="Nazaruddin N."/>
        </authorList>
    </citation>
    <scope>NUCLEOTIDE SEQUENCE</scope>
</reference>
<proteinExistence type="inferred from homology"/>
<dbReference type="OrthoDB" id="2118094at2759"/>